<keyword evidence="1" id="KW-0472">Membrane</keyword>
<reference evidence="2" key="1">
    <citation type="submission" date="2018-05" db="EMBL/GenBank/DDBJ databases">
        <authorList>
            <person name="Lanie J.A."/>
            <person name="Ng W.-L."/>
            <person name="Kazmierczak K.M."/>
            <person name="Andrzejewski T.M."/>
            <person name="Davidsen T.M."/>
            <person name="Wayne K.J."/>
            <person name="Tettelin H."/>
            <person name="Glass J.I."/>
            <person name="Rusch D."/>
            <person name="Podicherti R."/>
            <person name="Tsui H.-C.T."/>
            <person name="Winkler M.E."/>
        </authorList>
    </citation>
    <scope>NUCLEOTIDE SEQUENCE</scope>
</reference>
<evidence type="ECO:0000313" key="2">
    <source>
        <dbReference type="EMBL" id="SVC01477.1"/>
    </source>
</evidence>
<dbReference type="EMBL" id="UINC01068679">
    <property type="protein sequence ID" value="SVC01477.1"/>
    <property type="molecule type" value="Genomic_DNA"/>
</dbReference>
<evidence type="ECO:0000256" key="1">
    <source>
        <dbReference type="SAM" id="Phobius"/>
    </source>
</evidence>
<organism evidence="2">
    <name type="scientific">marine metagenome</name>
    <dbReference type="NCBI Taxonomy" id="408172"/>
    <lineage>
        <taxon>unclassified sequences</taxon>
        <taxon>metagenomes</taxon>
        <taxon>ecological metagenomes</taxon>
    </lineage>
</organism>
<feature type="non-terminal residue" evidence="2">
    <location>
        <position position="53"/>
    </location>
</feature>
<name>A0A382IQL9_9ZZZZ</name>
<protein>
    <submittedName>
        <fullName evidence="2">Uncharacterized protein</fullName>
    </submittedName>
</protein>
<keyword evidence="1" id="KW-0812">Transmembrane</keyword>
<accession>A0A382IQL9</accession>
<dbReference type="PROSITE" id="PS51257">
    <property type="entry name" value="PROKAR_LIPOPROTEIN"/>
    <property type="match status" value="1"/>
</dbReference>
<proteinExistence type="predicted"/>
<gene>
    <name evidence="2" type="ORF">METZ01_LOCUS254331</name>
</gene>
<keyword evidence="1" id="KW-1133">Transmembrane helix</keyword>
<sequence>MIRIACDVRRRCLGATILVVVMLASVGCSLRSMAVNAIVPTLANPTVYLSEED</sequence>
<dbReference type="AlphaFoldDB" id="A0A382IQL9"/>
<feature type="transmembrane region" description="Helical" evidence="1">
    <location>
        <begin position="12"/>
        <end position="34"/>
    </location>
</feature>